<keyword evidence="3" id="KW-1185">Reference proteome</keyword>
<feature type="coiled-coil region" evidence="1">
    <location>
        <begin position="69"/>
        <end position="103"/>
    </location>
</feature>
<name>A0AAE9K5T4_9CAUD</name>
<evidence type="ECO:0000313" key="3">
    <source>
        <dbReference type="Proteomes" id="UP000831021"/>
    </source>
</evidence>
<protein>
    <submittedName>
        <fullName evidence="2">Uncharacterized protein</fullName>
    </submittedName>
</protein>
<evidence type="ECO:0000256" key="1">
    <source>
        <dbReference type="SAM" id="Coils"/>
    </source>
</evidence>
<sequence>MKIENLKERIVKAEEKVEKCKKTIERHEKQLKKKQDVLIKKGYDISDLEAIKWNTNGGGSECYWEVCDVERKMDDIKSAKKKLEIAKETLQNWENKLAVKLEKERFLAGEAPQVIKDFLEEWKKLAHEWHIKRFDDYQKFKEKLKNDELKAREELGIERGYMPSTSQKETLIEKELDSSSIKKRKRLFAGLVILQMDEIYDESKRLKYLEEVLEKEKKAKMLDLINRINNAVGEITNAEELRIVNGNLNGIIIGKEGKAKVETISAGGWNIQCFHFRTLVNKI</sequence>
<gene>
    <name evidence="2" type="ORF">fado_105</name>
</gene>
<accession>A0AAE9K5T4</accession>
<reference evidence="2 3" key="1">
    <citation type="submission" date="2022-01" db="EMBL/GenBank/DDBJ databases">
        <authorList>
            <person name="Stokar-Avihail A."/>
        </authorList>
    </citation>
    <scope>NUCLEOTIDE SEQUENCE [LARGE SCALE GENOMIC DNA]</scope>
</reference>
<proteinExistence type="predicted"/>
<organism evidence="2 3">
    <name type="scientific">Bacillus phage FADO</name>
    <dbReference type="NCBI Taxonomy" id="2917160"/>
    <lineage>
        <taxon>Viruses</taxon>
        <taxon>Duplodnaviria</taxon>
        <taxon>Heunggongvirae</taxon>
        <taxon>Uroviricota</taxon>
        <taxon>Caudoviricetes</taxon>
        <taxon>Heleneionescovirinae</taxon>
        <taxon>Zhangjivirus</taxon>
        <taxon>Zhangjivirus fado</taxon>
    </lineage>
</organism>
<feature type="coiled-coil region" evidence="1">
    <location>
        <begin position="3"/>
        <end position="37"/>
    </location>
</feature>
<dbReference type="Proteomes" id="UP000831021">
    <property type="component" value="Segment"/>
</dbReference>
<evidence type="ECO:0000313" key="2">
    <source>
        <dbReference type="EMBL" id="UNY48820.1"/>
    </source>
</evidence>
<dbReference type="EMBL" id="OM236516">
    <property type="protein sequence ID" value="UNY48820.1"/>
    <property type="molecule type" value="Genomic_DNA"/>
</dbReference>
<keyword evidence="1" id="KW-0175">Coiled coil</keyword>